<dbReference type="AlphaFoldDB" id="G8ZZ06"/>
<dbReference type="GeneID" id="11504847"/>
<protein>
    <recommendedName>
        <fullName evidence="3">Protein MSS2, mitochondrial</fullName>
    </recommendedName>
</protein>
<reference evidence="1 2" key="1">
    <citation type="journal article" date="2011" name="Proc. Natl. Acad. Sci. U.S.A.">
        <title>Evolutionary erosion of yeast sex chromosomes by mating-type switching accidents.</title>
        <authorList>
            <person name="Gordon J.L."/>
            <person name="Armisen D."/>
            <person name="Proux-Wera E."/>
            <person name="Oheigeartaigh S.S."/>
            <person name="Byrne K.P."/>
            <person name="Wolfe K.H."/>
        </authorList>
    </citation>
    <scope>NUCLEOTIDE SEQUENCE [LARGE SCALE GENOMIC DNA]</scope>
    <source>
        <strain evidence="2">ATCC 10662 / CBS 1146 / NBRC 0425 / NCYC 2629 / NRRL Y-866</strain>
    </source>
</reference>
<sequence length="377" mass="43783">MRYRSIYCFARRYTSTRSQVLRPSFNEIFPQKRMVNRILFELDSRLSFGKLYPLFELAYNNVDSEDIPVTSGITASDVMVMKKVLEKVRSRTKSVNRHLLKLENVLLDKAAEMGNNDAVSLLAFNVLKNPSKNTSDDVLHAKLLIKDLYKRKHHLTMKLTGDLALKAGDNSQAETYYRRFLELESDTFLAGEVYGQLGQFSFHKTDLIPAERYFLKSIQYSPLEYSVHSYFYLAQIYMNSDPLKARTLMENCATQGYKESFKALGFLEMNYFENLYKAQEWFKLGMELFELECFIGYFDCCALLGEWALANKCFKSLEKIAENNSHYKSLVKQFVEARHDKVKRALAYSPGPFPKREVVQNASKKAPQISKENKWNL</sequence>
<name>G8ZZ06_TORDE</name>
<dbReference type="GO" id="GO:0005759">
    <property type="term" value="C:mitochondrial matrix"/>
    <property type="evidence" value="ECO:0007669"/>
    <property type="project" value="EnsemblFungi"/>
</dbReference>
<proteinExistence type="predicted"/>
<dbReference type="InParanoid" id="G8ZZ06"/>
<dbReference type="GO" id="GO:0032979">
    <property type="term" value="P:protein insertion into mitochondrial inner membrane from matrix"/>
    <property type="evidence" value="ECO:0007669"/>
    <property type="project" value="EnsemblFungi"/>
</dbReference>
<dbReference type="KEGG" id="tdl:TDEL_0G02640"/>
<dbReference type="EMBL" id="HE616748">
    <property type="protein sequence ID" value="CCE93631.1"/>
    <property type="molecule type" value="Genomic_DNA"/>
</dbReference>
<evidence type="ECO:0008006" key="3">
    <source>
        <dbReference type="Google" id="ProtNLM"/>
    </source>
</evidence>
<dbReference type="RefSeq" id="XP_003682842.1">
    <property type="nucleotide sequence ID" value="XM_003682794.1"/>
</dbReference>
<evidence type="ECO:0000313" key="2">
    <source>
        <dbReference type="Proteomes" id="UP000005627"/>
    </source>
</evidence>
<dbReference type="FunCoup" id="G8ZZ06">
    <property type="interactions" value="17"/>
</dbReference>
<dbReference type="HOGENOM" id="CLU_047859_0_0_1"/>
<dbReference type="InterPro" id="IPR011990">
    <property type="entry name" value="TPR-like_helical_dom_sf"/>
</dbReference>
<dbReference type="Gene3D" id="1.25.40.10">
    <property type="entry name" value="Tetratricopeptide repeat domain"/>
    <property type="match status" value="1"/>
</dbReference>
<dbReference type="eggNOG" id="ENOG502QU4R">
    <property type="taxonomic scope" value="Eukaryota"/>
</dbReference>
<keyword evidence="2" id="KW-1185">Reference proteome</keyword>
<gene>
    <name evidence="1" type="primary">TDEL0G02640</name>
    <name evidence="1" type="ORF">TDEL_0G02640</name>
</gene>
<evidence type="ECO:0000313" key="1">
    <source>
        <dbReference type="EMBL" id="CCE93631.1"/>
    </source>
</evidence>
<dbReference type="SUPFAM" id="SSF81901">
    <property type="entry name" value="HCP-like"/>
    <property type="match status" value="1"/>
</dbReference>
<accession>G8ZZ06</accession>
<organism evidence="1 2">
    <name type="scientific">Torulaspora delbrueckii</name>
    <name type="common">Yeast</name>
    <name type="synonym">Candida colliculosa</name>
    <dbReference type="NCBI Taxonomy" id="4950"/>
    <lineage>
        <taxon>Eukaryota</taxon>
        <taxon>Fungi</taxon>
        <taxon>Dikarya</taxon>
        <taxon>Ascomycota</taxon>
        <taxon>Saccharomycotina</taxon>
        <taxon>Saccharomycetes</taxon>
        <taxon>Saccharomycetales</taxon>
        <taxon>Saccharomycetaceae</taxon>
        <taxon>Torulaspora</taxon>
    </lineage>
</organism>
<dbReference type="STRING" id="1076872.G8ZZ06"/>
<dbReference type="Proteomes" id="UP000005627">
    <property type="component" value="Chromosome 7"/>
</dbReference>
<dbReference type="OrthoDB" id="1658288at2759"/>